<name>A0A6A7AEU0_9PLEO</name>
<feature type="compositionally biased region" description="Low complexity" evidence="1">
    <location>
        <begin position="115"/>
        <end position="126"/>
    </location>
</feature>
<proteinExistence type="predicted"/>
<evidence type="ECO:0000313" key="3">
    <source>
        <dbReference type="EMBL" id="KAF2831394.1"/>
    </source>
</evidence>
<evidence type="ECO:0000256" key="1">
    <source>
        <dbReference type="SAM" id="MobiDB-lite"/>
    </source>
</evidence>
<evidence type="ECO:0000256" key="2">
    <source>
        <dbReference type="SAM" id="Phobius"/>
    </source>
</evidence>
<accession>A0A6A7AEU0</accession>
<dbReference type="AlphaFoldDB" id="A0A6A7AEU0"/>
<keyword evidence="4" id="KW-1185">Reference proteome</keyword>
<dbReference type="Proteomes" id="UP000799424">
    <property type="component" value="Unassembled WGS sequence"/>
</dbReference>
<evidence type="ECO:0000313" key="4">
    <source>
        <dbReference type="Proteomes" id="UP000799424"/>
    </source>
</evidence>
<organism evidence="3 4">
    <name type="scientific">Ophiobolus disseminans</name>
    <dbReference type="NCBI Taxonomy" id="1469910"/>
    <lineage>
        <taxon>Eukaryota</taxon>
        <taxon>Fungi</taxon>
        <taxon>Dikarya</taxon>
        <taxon>Ascomycota</taxon>
        <taxon>Pezizomycotina</taxon>
        <taxon>Dothideomycetes</taxon>
        <taxon>Pleosporomycetidae</taxon>
        <taxon>Pleosporales</taxon>
        <taxon>Pleosporineae</taxon>
        <taxon>Phaeosphaeriaceae</taxon>
        <taxon>Ophiobolus</taxon>
    </lineage>
</organism>
<dbReference type="EMBL" id="MU006218">
    <property type="protein sequence ID" value="KAF2831394.1"/>
    <property type="molecule type" value="Genomic_DNA"/>
</dbReference>
<feature type="compositionally biased region" description="Basic and acidic residues" evidence="1">
    <location>
        <begin position="127"/>
        <end position="146"/>
    </location>
</feature>
<keyword evidence="2" id="KW-1133">Transmembrane helix</keyword>
<protein>
    <submittedName>
        <fullName evidence="3">Uncharacterized protein</fullName>
    </submittedName>
</protein>
<keyword evidence="2" id="KW-0812">Transmembrane</keyword>
<keyword evidence="2" id="KW-0472">Membrane</keyword>
<feature type="transmembrane region" description="Helical" evidence="2">
    <location>
        <begin position="68"/>
        <end position="95"/>
    </location>
</feature>
<gene>
    <name evidence="3" type="ORF">CC86DRAFT_366767</name>
</gene>
<feature type="region of interest" description="Disordered" evidence="1">
    <location>
        <begin position="115"/>
        <end position="191"/>
    </location>
</feature>
<reference evidence="3" key="1">
    <citation type="journal article" date="2020" name="Stud. Mycol.">
        <title>101 Dothideomycetes genomes: a test case for predicting lifestyles and emergence of pathogens.</title>
        <authorList>
            <person name="Haridas S."/>
            <person name="Albert R."/>
            <person name="Binder M."/>
            <person name="Bloem J."/>
            <person name="Labutti K."/>
            <person name="Salamov A."/>
            <person name="Andreopoulos B."/>
            <person name="Baker S."/>
            <person name="Barry K."/>
            <person name="Bills G."/>
            <person name="Bluhm B."/>
            <person name="Cannon C."/>
            <person name="Castanera R."/>
            <person name="Culley D."/>
            <person name="Daum C."/>
            <person name="Ezra D."/>
            <person name="Gonzalez J."/>
            <person name="Henrissat B."/>
            <person name="Kuo A."/>
            <person name="Liang C."/>
            <person name="Lipzen A."/>
            <person name="Lutzoni F."/>
            <person name="Magnuson J."/>
            <person name="Mondo S."/>
            <person name="Nolan M."/>
            <person name="Ohm R."/>
            <person name="Pangilinan J."/>
            <person name="Park H.-J."/>
            <person name="Ramirez L."/>
            <person name="Alfaro M."/>
            <person name="Sun H."/>
            <person name="Tritt A."/>
            <person name="Yoshinaga Y."/>
            <person name="Zwiers L.-H."/>
            <person name="Turgeon B."/>
            <person name="Goodwin S."/>
            <person name="Spatafora J."/>
            <person name="Crous P."/>
            <person name="Grigoriev I."/>
        </authorList>
    </citation>
    <scope>NUCLEOTIDE SEQUENCE</scope>
    <source>
        <strain evidence="3">CBS 113818</strain>
    </source>
</reference>
<sequence>MHGESIKVDTRTDSPFMVNHYLSEHPILEHTITEHTTITEASVTHTSRPSTIGGLPPENGSKSKVVPVFSVSISGGAILTITIVGIAVIVLAFYGSRFYIRRRKRLAEEKRIAARTTTSRAAGTRARNADEKQLPDLPKRTRKYEEAEVSLSAAVAPKNATSGGQGTEFVRNGSEAESGSLRKLLGPESKR</sequence>